<protein>
    <recommendedName>
        <fullName evidence="6">DUF4064 domain-containing protein</fullName>
    </recommendedName>
</protein>
<dbReference type="EMBL" id="FOCD01000001">
    <property type="protein sequence ID" value="SEM66647.1"/>
    <property type="molecule type" value="Genomic_DNA"/>
</dbReference>
<reference evidence="3 5" key="2">
    <citation type="submission" date="2016-10" db="EMBL/GenBank/DDBJ databases">
        <authorList>
            <person name="Varghese N."/>
            <person name="Submissions S."/>
        </authorList>
    </citation>
    <scope>NUCLEOTIDE SEQUENCE [LARGE SCALE GENOMIC DNA]</scope>
    <source>
        <strain evidence="3 5">DSM 21619</strain>
    </source>
</reference>
<dbReference type="HOGENOM" id="CLU_180561_0_0_9"/>
<keyword evidence="1" id="KW-0472">Membrane</keyword>
<accession>A0AAX2EC43</accession>
<evidence type="ECO:0000313" key="5">
    <source>
        <dbReference type="Proteomes" id="UP000199735"/>
    </source>
</evidence>
<sequence length="103" mass="11025">MKHVALIGGIVGLLFSIIAQLFAVIDDSYTFGNIWFLGVFSGIVAIVCSFLVNKRSLLAGWLLILTSATGFYALAGLYLIPGAMTLLAGIYTLSRRNNNGTSH</sequence>
<organism evidence="2 4">
    <name type="scientific">Terribacillus saccharophilus</name>
    <dbReference type="NCBI Taxonomy" id="361277"/>
    <lineage>
        <taxon>Bacteria</taxon>
        <taxon>Bacillati</taxon>
        <taxon>Bacillota</taxon>
        <taxon>Bacilli</taxon>
        <taxon>Bacillales</taxon>
        <taxon>Bacillaceae</taxon>
        <taxon>Terribacillus</taxon>
    </lineage>
</organism>
<dbReference type="KEGG" id="tap:GZ22_07760"/>
<dbReference type="Proteomes" id="UP000027980">
    <property type="component" value="Chromosome"/>
</dbReference>
<evidence type="ECO:0000256" key="1">
    <source>
        <dbReference type="SAM" id="Phobius"/>
    </source>
</evidence>
<evidence type="ECO:0000313" key="2">
    <source>
        <dbReference type="EMBL" id="AIF66541.1"/>
    </source>
</evidence>
<evidence type="ECO:0008006" key="6">
    <source>
        <dbReference type="Google" id="ProtNLM"/>
    </source>
</evidence>
<keyword evidence="1" id="KW-0812">Transmembrane</keyword>
<name>A0A075LKB4_9BACI</name>
<dbReference type="AlphaFoldDB" id="A0A075LKB4"/>
<reference evidence="2 4" key="1">
    <citation type="submission" date="2014-07" db="EMBL/GenBank/DDBJ databases">
        <title>Complete genome sequence of a moderately halophilic bacterium Terribacillus aidingensis MP602, isolated from Cryptomeria fortunei in Tianmu mountain in China.</title>
        <authorList>
            <person name="Wang Y."/>
            <person name="Lu P."/>
            <person name="Zhang L."/>
        </authorList>
    </citation>
    <scope>NUCLEOTIDE SEQUENCE [LARGE SCALE GENOMIC DNA]</scope>
    <source>
        <strain evidence="2 4">MP602</strain>
    </source>
</reference>
<dbReference type="Proteomes" id="UP000199735">
    <property type="component" value="Unassembled WGS sequence"/>
</dbReference>
<accession>A0A075LKB4</accession>
<keyword evidence="1" id="KW-1133">Transmembrane helix</keyword>
<proteinExistence type="predicted"/>
<evidence type="ECO:0000313" key="3">
    <source>
        <dbReference type="EMBL" id="SEM66647.1"/>
    </source>
</evidence>
<gene>
    <name evidence="2" type="ORF">GZ22_07760</name>
    <name evidence="3" type="ORF">SAMN04489762_0704</name>
</gene>
<evidence type="ECO:0000313" key="4">
    <source>
        <dbReference type="Proteomes" id="UP000027980"/>
    </source>
</evidence>
<dbReference type="RefSeq" id="WP_038560659.1">
    <property type="nucleotide sequence ID" value="NZ_CP008876.1"/>
</dbReference>
<dbReference type="EMBL" id="CP008876">
    <property type="protein sequence ID" value="AIF66541.1"/>
    <property type="molecule type" value="Genomic_DNA"/>
</dbReference>
<dbReference type="GeneID" id="34221019"/>
<dbReference type="OrthoDB" id="2910266at2"/>
<feature type="transmembrane region" description="Helical" evidence="1">
    <location>
        <begin position="59"/>
        <end position="80"/>
    </location>
</feature>
<feature type="transmembrane region" description="Helical" evidence="1">
    <location>
        <begin position="33"/>
        <end position="52"/>
    </location>
</feature>